<organism evidence="1 2">
    <name type="scientific">Croceibacterium selenioxidans</name>
    <dbReference type="NCBI Taxonomy" id="2838833"/>
    <lineage>
        <taxon>Bacteria</taxon>
        <taxon>Pseudomonadati</taxon>
        <taxon>Pseudomonadota</taxon>
        <taxon>Alphaproteobacteria</taxon>
        <taxon>Sphingomonadales</taxon>
        <taxon>Erythrobacteraceae</taxon>
        <taxon>Croceibacterium</taxon>
    </lineage>
</organism>
<dbReference type="Proteomes" id="UP000811255">
    <property type="component" value="Unassembled WGS sequence"/>
</dbReference>
<keyword evidence="2" id="KW-1185">Reference proteome</keyword>
<sequence>MSKKMATRRRSRWAAIAATGVLVCAGLPTAGLALGALDNDARLVRGGSFVTLTPASVDPQLAAFVAKHTDGDARLMRFTPAGVAERGSRSVTVAVRVNPDEARAISVRGAIAAALDQVAGEAGVRIAPTRYNLGISRGYQNFAKPEPARISNTLSDASIPDLVEMKPAATEKVEQSRFAPRVELEQQAKAGSAPRTIDSRADQMVDIGAGYRLTRNLDVTAGVRYSQERDRLAPVADAPAKDNQAVYVGTQFRF</sequence>
<reference evidence="1 2" key="1">
    <citation type="submission" date="2021-05" db="EMBL/GenBank/DDBJ databases">
        <title>Croceibacterium sp. LX-88 genome sequence.</title>
        <authorList>
            <person name="Luo X."/>
        </authorList>
    </citation>
    <scope>NUCLEOTIDE SEQUENCE [LARGE SCALE GENOMIC DNA]</scope>
    <source>
        <strain evidence="1 2">LX-88</strain>
    </source>
</reference>
<dbReference type="EMBL" id="JAHFVK010000002">
    <property type="protein sequence ID" value="MBT2135430.1"/>
    <property type="molecule type" value="Genomic_DNA"/>
</dbReference>
<evidence type="ECO:0000313" key="2">
    <source>
        <dbReference type="Proteomes" id="UP000811255"/>
    </source>
</evidence>
<evidence type="ECO:0000313" key="1">
    <source>
        <dbReference type="EMBL" id="MBT2135430.1"/>
    </source>
</evidence>
<proteinExistence type="predicted"/>
<comment type="caution">
    <text evidence="1">The sequence shown here is derived from an EMBL/GenBank/DDBJ whole genome shotgun (WGS) entry which is preliminary data.</text>
</comment>
<accession>A0ABS5W6S1</accession>
<gene>
    <name evidence="1" type="ORF">KK137_13920</name>
</gene>
<protein>
    <submittedName>
        <fullName evidence="1">Uncharacterized protein</fullName>
    </submittedName>
</protein>
<dbReference type="RefSeq" id="WP_214537138.1">
    <property type="nucleotide sequence ID" value="NZ_JAHFVK010000002.1"/>
</dbReference>
<name>A0ABS5W6S1_9SPHN</name>